<dbReference type="AlphaFoldDB" id="A0A8J5VFK6"/>
<feature type="compositionally biased region" description="Low complexity" evidence="1">
    <location>
        <begin position="1"/>
        <end position="20"/>
    </location>
</feature>
<feature type="region of interest" description="Disordered" evidence="1">
    <location>
        <begin position="1"/>
        <end position="121"/>
    </location>
</feature>
<proteinExistence type="predicted"/>
<sequence>MTRQLLQLLEPAPPLSLSSPKRVTAVKEPLVVPDPSPPPRSRRSHPQSPSPEPAPVYPDPLPPPWSHRTPPSLSGSPRHHPQNLSPTHAAIPVPEPAQPPSESVATVTPNSACHQSPHRCPRTPRCRLGAVVAIPVPERTSPSPFRLLNFVLV</sequence>
<dbReference type="Proteomes" id="UP000729402">
    <property type="component" value="Unassembled WGS sequence"/>
</dbReference>
<evidence type="ECO:0000313" key="2">
    <source>
        <dbReference type="EMBL" id="KAG8064920.1"/>
    </source>
</evidence>
<protein>
    <submittedName>
        <fullName evidence="2">Uncharacterized protein</fullName>
    </submittedName>
</protein>
<feature type="compositionally biased region" description="Polar residues" evidence="1">
    <location>
        <begin position="100"/>
        <end position="114"/>
    </location>
</feature>
<reference evidence="2" key="2">
    <citation type="submission" date="2021-02" db="EMBL/GenBank/DDBJ databases">
        <authorList>
            <person name="Kimball J.A."/>
            <person name="Haas M.W."/>
            <person name="Macchietto M."/>
            <person name="Kono T."/>
            <person name="Duquette J."/>
            <person name="Shao M."/>
        </authorList>
    </citation>
    <scope>NUCLEOTIDE SEQUENCE</scope>
    <source>
        <tissue evidence="2">Fresh leaf tissue</tissue>
    </source>
</reference>
<dbReference type="EMBL" id="JAAALK010000285">
    <property type="protein sequence ID" value="KAG8064920.1"/>
    <property type="molecule type" value="Genomic_DNA"/>
</dbReference>
<feature type="compositionally biased region" description="Pro residues" evidence="1">
    <location>
        <begin position="48"/>
        <end position="65"/>
    </location>
</feature>
<keyword evidence="3" id="KW-1185">Reference proteome</keyword>
<organism evidence="2 3">
    <name type="scientific">Zizania palustris</name>
    <name type="common">Northern wild rice</name>
    <dbReference type="NCBI Taxonomy" id="103762"/>
    <lineage>
        <taxon>Eukaryota</taxon>
        <taxon>Viridiplantae</taxon>
        <taxon>Streptophyta</taxon>
        <taxon>Embryophyta</taxon>
        <taxon>Tracheophyta</taxon>
        <taxon>Spermatophyta</taxon>
        <taxon>Magnoliopsida</taxon>
        <taxon>Liliopsida</taxon>
        <taxon>Poales</taxon>
        <taxon>Poaceae</taxon>
        <taxon>BOP clade</taxon>
        <taxon>Oryzoideae</taxon>
        <taxon>Oryzeae</taxon>
        <taxon>Zizaniinae</taxon>
        <taxon>Zizania</taxon>
    </lineage>
</organism>
<name>A0A8J5VFK6_ZIZPA</name>
<accession>A0A8J5VFK6</accession>
<evidence type="ECO:0000313" key="3">
    <source>
        <dbReference type="Proteomes" id="UP000729402"/>
    </source>
</evidence>
<comment type="caution">
    <text evidence="2">The sequence shown here is derived from an EMBL/GenBank/DDBJ whole genome shotgun (WGS) entry which is preliminary data.</text>
</comment>
<gene>
    <name evidence="2" type="ORF">GUJ93_ZPchr0004g39235</name>
</gene>
<evidence type="ECO:0000256" key="1">
    <source>
        <dbReference type="SAM" id="MobiDB-lite"/>
    </source>
</evidence>
<reference evidence="2" key="1">
    <citation type="journal article" date="2021" name="bioRxiv">
        <title>Whole Genome Assembly and Annotation of Northern Wild Rice, Zizania palustris L., Supports a Whole Genome Duplication in the Zizania Genus.</title>
        <authorList>
            <person name="Haas M."/>
            <person name="Kono T."/>
            <person name="Macchietto M."/>
            <person name="Millas R."/>
            <person name="McGilp L."/>
            <person name="Shao M."/>
            <person name="Duquette J."/>
            <person name="Hirsch C.N."/>
            <person name="Kimball J."/>
        </authorList>
    </citation>
    <scope>NUCLEOTIDE SEQUENCE</scope>
    <source>
        <tissue evidence="2">Fresh leaf tissue</tissue>
    </source>
</reference>